<evidence type="ECO:0000313" key="1">
    <source>
        <dbReference type="EMBL" id="MCT4701202.1"/>
    </source>
</evidence>
<name>A0A9X2W6Q9_9ENTR</name>
<dbReference type="AlphaFoldDB" id="A0A9X2W6Q9"/>
<dbReference type="Proteomes" id="UP001150641">
    <property type="component" value="Unassembled WGS sequence"/>
</dbReference>
<dbReference type="RefSeq" id="WP_271121978.1">
    <property type="nucleotide sequence ID" value="NZ_JALHAN010000059.1"/>
</dbReference>
<evidence type="ECO:0000313" key="2">
    <source>
        <dbReference type="Proteomes" id="UP001150641"/>
    </source>
</evidence>
<gene>
    <name evidence="1" type="ORF">MUA00_05205</name>
</gene>
<organism evidence="1 2">
    <name type="scientific">Dryocola boscaweniae</name>
    <dbReference type="NCBI Taxonomy" id="2925397"/>
    <lineage>
        <taxon>Bacteria</taxon>
        <taxon>Pseudomonadati</taxon>
        <taxon>Pseudomonadota</taxon>
        <taxon>Gammaproteobacteria</taxon>
        <taxon>Enterobacterales</taxon>
        <taxon>Enterobacteriaceae</taxon>
        <taxon>Dryocola</taxon>
    </lineage>
</organism>
<protein>
    <submittedName>
        <fullName evidence="1">Uncharacterized protein</fullName>
    </submittedName>
</protein>
<reference evidence="1" key="1">
    <citation type="submission" date="2022-03" db="EMBL/GenBank/DDBJ databases">
        <title>Proposal of a novel genus Dryocolo and two novel species.</title>
        <authorList>
            <person name="Maddock D.W."/>
            <person name="Brady C.L."/>
            <person name="Denman S."/>
            <person name="Arnold D."/>
        </authorList>
    </citation>
    <scope>NUCLEOTIDE SEQUENCE</scope>
    <source>
        <strain evidence="1">H6W4</strain>
    </source>
</reference>
<sequence>MTPRQRRAHRTAVERLAVAPRKSYLGRFTPLNTIQSAWIKSLLTTWGECVGGKTSAQYRLENCNRFILKAKEDKWSDSQLSRITGAIEQARKEGYKGREAVRRAHTILWSVTLSDMIAEAGWRDDADLVEKAVLQTFKSDDPVYMIGVNYYTTRAKISDIARELQQAAPWLTADKARERVKWCLQIFRAKVFLSVKNLPDPDNS</sequence>
<dbReference type="EMBL" id="JALHAP010000072">
    <property type="protein sequence ID" value="MCT4701202.1"/>
    <property type="molecule type" value="Genomic_DNA"/>
</dbReference>
<proteinExistence type="predicted"/>
<accession>A0A9X2W6Q9</accession>
<keyword evidence="2" id="KW-1185">Reference proteome</keyword>
<comment type="caution">
    <text evidence="1">The sequence shown here is derived from an EMBL/GenBank/DDBJ whole genome shotgun (WGS) entry which is preliminary data.</text>
</comment>